<proteinExistence type="predicted"/>
<sequence>MNKTAATAVTGVAVAMAAGTAAYMMNHKKNPGKKLKQNATKAIKTLGTVLDSVEYMMR</sequence>
<organism evidence="2 3">
    <name type="scientific">Anaerotruncus massiliensis</name>
    <name type="common">ex Togo et al. 2019</name>
    <dbReference type="NCBI Taxonomy" id="1673720"/>
    <lineage>
        <taxon>Bacteria</taxon>
        <taxon>Bacillati</taxon>
        <taxon>Bacillota</taxon>
        <taxon>Clostridia</taxon>
        <taxon>Eubacteriales</taxon>
        <taxon>Oscillospiraceae</taxon>
        <taxon>Anaerotruncus</taxon>
    </lineage>
</organism>
<dbReference type="Proteomes" id="UP000602181">
    <property type="component" value="Unassembled WGS sequence"/>
</dbReference>
<evidence type="ECO:0000256" key="1">
    <source>
        <dbReference type="SAM" id="SignalP"/>
    </source>
</evidence>
<evidence type="ECO:0000313" key="3">
    <source>
        <dbReference type="Proteomes" id="UP000602181"/>
    </source>
</evidence>
<evidence type="ECO:0000313" key="2">
    <source>
        <dbReference type="EMBL" id="MBC3939243.1"/>
    </source>
</evidence>
<gene>
    <name evidence="2" type="ORF">H8R05_10010</name>
</gene>
<feature type="signal peptide" evidence="1">
    <location>
        <begin position="1"/>
        <end position="17"/>
    </location>
</feature>
<name>A0ABR7AFM4_9FIRM</name>
<dbReference type="RefSeq" id="WP_158595661.1">
    <property type="nucleotide sequence ID" value="NZ_CAKVWL010000056.1"/>
</dbReference>
<dbReference type="EMBL" id="JACOIH010000017">
    <property type="protein sequence ID" value="MBC3939243.1"/>
    <property type="molecule type" value="Genomic_DNA"/>
</dbReference>
<reference evidence="2 3" key="1">
    <citation type="submission" date="2020-08" db="EMBL/GenBank/DDBJ databases">
        <authorList>
            <person name="Liu C."/>
            <person name="Sun Q."/>
        </authorList>
    </citation>
    <scope>NUCLEOTIDE SEQUENCE [LARGE SCALE GENOMIC DNA]</scope>
    <source>
        <strain evidence="2 3">22A2-44</strain>
    </source>
</reference>
<protein>
    <recommendedName>
        <fullName evidence="4">YtxH domain-containing protein</fullName>
    </recommendedName>
</protein>
<comment type="caution">
    <text evidence="2">The sequence shown here is derived from an EMBL/GenBank/DDBJ whole genome shotgun (WGS) entry which is preliminary data.</text>
</comment>
<keyword evidence="1" id="KW-0732">Signal</keyword>
<feature type="chain" id="PRO_5045714626" description="YtxH domain-containing protein" evidence="1">
    <location>
        <begin position="18"/>
        <end position="58"/>
    </location>
</feature>
<evidence type="ECO:0008006" key="4">
    <source>
        <dbReference type="Google" id="ProtNLM"/>
    </source>
</evidence>
<accession>A0ABR7AFM4</accession>
<keyword evidence="3" id="KW-1185">Reference proteome</keyword>